<sequence>MGDNMSKRLKLSSATEAEMEERSFPNPYPDWDPGVLASDAEEDVDLNEPSEEDGQVRCFARVVFLMVLFADVLVEAKLTLGGSSLTVNFTWCVLVSWWLPQFI</sequence>
<organism evidence="2 3">
    <name type="scientific">Mola mola</name>
    <name type="common">Ocean sunfish</name>
    <name type="synonym">Tetraodon mola</name>
    <dbReference type="NCBI Taxonomy" id="94237"/>
    <lineage>
        <taxon>Eukaryota</taxon>
        <taxon>Metazoa</taxon>
        <taxon>Chordata</taxon>
        <taxon>Craniata</taxon>
        <taxon>Vertebrata</taxon>
        <taxon>Euteleostomi</taxon>
        <taxon>Actinopterygii</taxon>
        <taxon>Neopterygii</taxon>
        <taxon>Teleostei</taxon>
        <taxon>Neoteleostei</taxon>
        <taxon>Acanthomorphata</taxon>
        <taxon>Eupercaria</taxon>
        <taxon>Tetraodontiformes</taxon>
        <taxon>Molidae</taxon>
        <taxon>Mola</taxon>
    </lineage>
</organism>
<proteinExistence type="predicted"/>
<name>A0A3Q3WF94_MOLML</name>
<accession>A0A3Q3WF94</accession>
<reference evidence="2" key="2">
    <citation type="submission" date="2025-09" db="UniProtKB">
        <authorList>
            <consortium name="Ensembl"/>
        </authorList>
    </citation>
    <scope>IDENTIFICATION</scope>
</reference>
<protein>
    <submittedName>
        <fullName evidence="2">Uncharacterized protein</fullName>
    </submittedName>
</protein>
<feature type="region of interest" description="Disordered" evidence="1">
    <location>
        <begin position="1"/>
        <end position="52"/>
    </location>
</feature>
<dbReference type="OMA" id="VCHYLLL"/>
<reference evidence="2" key="1">
    <citation type="submission" date="2025-08" db="UniProtKB">
        <authorList>
            <consortium name="Ensembl"/>
        </authorList>
    </citation>
    <scope>IDENTIFICATION</scope>
</reference>
<keyword evidence="3" id="KW-1185">Reference proteome</keyword>
<evidence type="ECO:0000313" key="2">
    <source>
        <dbReference type="Ensembl" id="ENSMMOP00000007464.1"/>
    </source>
</evidence>
<feature type="compositionally biased region" description="Acidic residues" evidence="1">
    <location>
        <begin position="39"/>
        <end position="52"/>
    </location>
</feature>
<evidence type="ECO:0000256" key="1">
    <source>
        <dbReference type="SAM" id="MobiDB-lite"/>
    </source>
</evidence>
<dbReference type="Proteomes" id="UP000261620">
    <property type="component" value="Unplaced"/>
</dbReference>
<dbReference type="AlphaFoldDB" id="A0A3Q3WF94"/>
<evidence type="ECO:0000313" key="3">
    <source>
        <dbReference type="Proteomes" id="UP000261620"/>
    </source>
</evidence>
<dbReference type="Ensembl" id="ENSMMOT00000007606.1">
    <property type="protein sequence ID" value="ENSMMOP00000007464.1"/>
    <property type="gene ID" value="ENSMMOG00000005819.1"/>
</dbReference>